<protein>
    <submittedName>
        <fullName evidence="3">Uncharacterized protein</fullName>
    </submittedName>
</protein>
<keyword evidence="2" id="KW-0472">Membrane</keyword>
<organism evidence="3 4">
    <name type="scientific">Lactiplantibacillus nangangensis</name>
    <dbReference type="NCBI Taxonomy" id="2559917"/>
    <lineage>
        <taxon>Bacteria</taxon>
        <taxon>Bacillati</taxon>
        <taxon>Bacillota</taxon>
        <taxon>Bacilli</taxon>
        <taxon>Lactobacillales</taxon>
        <taxon>Lactobacillaceae</taxon>
        <taxon>Lactiplantibacillus</taxon>
    </lineage>
</organism>
<sequence>MSELLIIIVIGLGLTIGYFGVRHQLDQRQLIDFQQRYHRTMTPLQIRKSRRFFFQSEVRKSARMRQRQLIMQIGRWLTIGGLVLIGAQLLGLPSFSDDDQIWFTLTWTLILVGVSLAGSMRWLLNRELYTLTAPDPAIDHVDLTTTPVHLGQRLGRHQAGLMISLVILLLTFTIGSVTETISPALLNQNASVLPFGSRWHWQLSWSTKTKATPSTANTTSQTTAATEDRRSSSQPNAGTATRQRNESVSETTHTRAFHDAAFVRTLPSTKQRYLTEQDQVGLISMYYLAVTHSDPAGIENDPGTKYTYHRISNYAPTTYILTEKAINGHQTFTYLAQIDDQQVVRLYHFKQPDGALTDLHGLVPKYTEYPNSAVKLGQLITGYYSDQDGPFHRTMWAMQPGQPWQY</sequence>
<keyword evidence="4" id="KW-1185">Reference proteome</keyword>
<dbReference type="EMBL" id="JBHSSE010000025">
    <property type="protein sequence ID" value="MFC6202627.1"/>
    <property type="molecule type" value="Genomic_DNA"/>
</dbReference>
<comment type="caution">
    <text evidence="3">The sequence shown here is derived from an EMBL/GenBank/DDBJ whole genome shotgun (WGS) entry which is preliminary data.</text>
</comment>
<evidence type="ECO:0000313" key="3">
    <source>
        <dbReference type="EMBL" id="MFC6202627.1"/>
    </source>
</evidence>
<keyword evidence="2" id="KW-0812">Transmembrane</keyword>
<evidence type="ECO:0000256" key="2">
    <source>
        <dbReference type="SAM" id="Phobius"/>
    </source>
</evidence>
<feature type="compositionally biased region" description="Low complexity" evidence="1">
    <location>
        <begin position="211"/>
        <end position="225"/>
    </location>
</feature>
<accession>A0ABW1SMV8</accession>
<feature type="transmembrane region" description="Helical" evidence="2">
    <location>
        <begin position="73"/>
        <end position="95"/>
    </location>
</feature>
<feature type="compositionally biased region" description="Basic and acidic residues" evidence="1">
    <location>
        <begin position="243"/>
        <end position="253"/>
    </location>
</feature>
<name>A0ABW1SMV8_9LACO</name>
<dbReference type="RefSeq" id="WP_137616516.1">
    <property type="nucleotide sequence ID" value="NZ_BJDI01000009.1"/>
</dbReference>
<gene>
    <name evidence="3" type="ORF">ACFP1L_12210</name>
</gene>
<feature type="compositionally biased region" description="Polar residues" evidence="1">
    <location>
        <begin position="232"/>
        <end position="242"/>
    </location>
</feature>
<evidence type="ECO:0000256" key="1">
    <source>
        <dbReference type="SAM" id="MobiDB-lite"/>
    </source>
</evidence>
<keyword evidence="2" id="KW-1133">Transmembrane helix</keyword>
<proteinExistence type="predicted"/>
<reference evidence="4" key="1">
    <citation type="journal article" date="2019" name="Int. J. Syst. Evol. Microbiol.">
        <title>The Global Catalogue of Microorganisms (GCM) 10K type strain sequencing project: providing services to taxonomists for standard genome sequencing and annotation.</title>
        <authorList>
            <consortium name="The Broad Institute Genomics Platform"/>
            <consortium name="The Broad Institute Genome Sequencing Center for Infectious Disease"/>
            <person name="Wu L."/>
            <person name="Ma J."/>
        </authorList>
    </citation>
    <scope>NUCLEOTIDE SEQUENCE [LARGE SCALE GENOMIC DNA]</scope>
    <source>
        <strain evidence="4">CCM 8930</strain>
    </source>
</reference>
<feature type="region of interest" description="Disordered" evidence="1">
    <location>
        <begin position="210"/>
        <end position="253"/>
    </location>
</feature>
<dbReference type="Proteomes" id="UP001596171">
    <property type="component" value="Unassembled WGS sequence"/>
</dbReference>
<evidence type="ECO:0000313" key="4">
    <source>
        <dbReference type="Proteomes" id="UP001596171"/>
    </source>
</evidence>
<feature type="transmembrane region" description="Helical" evidence="2">
    <location>
        <begin position="101"/>
        <end position="124"/>
    </location>
</feature>
<feature type="transmembrane region" description="Helical" evidence="2">
    <location>
        <begin position="159"/>
        <end position="178"/>
    </location>
</feature>
<feature type="transmembrane region" description="Helical" evidence="2">
    <location>
        <begin position="6"/>
        <end position="21"/>
    </location>
</feature>